<evidence type="ECO:0000313" key="2">
    <source>
        <dbReference type="Proteomes" id="UP000050640"/>
    </source>
</evidence>
<protein>
    <submittedName>
        <fullName evidence="3">Regulatory protein zeste</fullName>
    </submittedName>
</protein>
<accession>A0A0R3RKY7</accession>
<keyword evidence="2" id="KW-1185">Reference proteome</keyword>
<proteinExistence type="predicted"/>
<feature type="region of interest" description="Disordered" evidence="1">
    <location>
        <begin position="105"/>
        <end position="142"/>
    </location>
</feature>
<dbReference type="WBParaSite" id="EEL_0000214601-mRNA-1">
    <property type="protein sequence ID" value="EEL_0000214601-mRNA-1"/>
    <property type="gene ID" value="EEL_0000214601"/>
</dbReference>
<sequence length="457" mass="51384">MSRCRRTHRMVIKKDDFDVANRSGSVMKTDSDEGCYSGESGLTNGNNDADEEVSSFFANQILGSISRLLSANNQADGKRIASTAIDNSSESDEMPNIFENIFSEHSPFNETGTNDMDGPKAKKARDDLGNAREDWPTKESGSSMTIPMPMCIRLVELYRRCRAFLRTFSQKKEDRKARHQMWDAIDARLFEEFGIHSGVNRLKKKIQNIQAGARGKIEALRRETNNGIIPQDTNIRFTPAEMEMVRMLYQNGDKVLNTVNENNEPFYMQLEALMRRENNEKKIQLHENGHIERSPPSSNAKSIIYPQMLVNQAAQNGNKKHVPHVTKEPSALFNSVSCIAEPKNSPIVSLFSKPFDVLSAAAHFPKTDPVPSSNTGHELAIMTELIARQMNVLKRQEELQRRAELLFEQQLARESKIVDSIASLTKAASHLEQIGEFLLNTCRYGSVNGGTFSPNNT</sequence>
<dbReference type="Proteomes" id="UP000050640">
    <property type="component" value="Unplaced"/>
</dbReference>
<evidence type="ECO:0000256" key="1">
    <source>
        <dbReference type="SAM" id="MobiDB-lite"/>
    </source>
</evidence>
<organism evidence="2 3">
    <name type="scientific">Elaeophora elaphi</name>
    <dbReference type="NCBI Taxonomy" id="1147741"/>
    <lineage>
        <taxon>Eukaryota</taxon>
        <taxon>Metazoa</taxon>
        <taxon>Ecdysozoa</taxon>
        <taxon>Nematoda</taxon>
        <taxon>Chromadorea</taxon>
        <taxon>Rhabditida</taxon>
        <taxon>Spirurina</taxon>
        <taxon>Spiruromorpha</taxon>
        <taxon>Filarioidea</taxon>
        <taxon>Onchocercidae</taxon>
        <taxon>Elaeophora</taxon>
    </lineage>
</organism>
<feature type="compositionally biased region" description="Basic and acidic residues" evidence="1">
    <location>
        <begin position="117"/>
        <end position="137"/>
    </location>
</feature>
<evidence type="ECO:0000313" key="3">
    <source>
        <dbReference type="WBParaSite" id="EEL_0000214601-mRNA-1"/>
    </source>
</evidence>
<name>A0A0R3RKY7_9BILA</name>
<reference evidence="3" key="1">
    <citation type="submission" date="2017-02" db="UniProtKB">
        <authorList>
            <consortium name="WormBaseParasite"/>
        </authorList>
    </citation>
    <scope>IDENTIFICATION</scope>
</reference>
<dbReference type="AlphaFoldDB" id="A0A0R3RKY7"/>